<dbReference type="Pfam" id="PF14234">
    <property type="entry name" value="DUF4336"/>
    <property type="match status" value="1"/>
</dbReference>
<dbReference type="EMBL" id="SSTI01000001">
    <property type="protein sequence ID" value="THG41918.1"/>
    <property type="molecule type" value="Genomic_DNA"/>
</dbReference>
<dbReference type="PANTHER" id="PTHR33835:SF1">
    <property type="entry name" value="METALLO-BETA-LACTAMASE DOMAIN-CONTAINING PROTEIN"/>
    <property type="match status" value="1"/>
</dbReference>
<gene>
    <name evidence="1" type="ORF">E5988_00065</name>
</gene>
<dbReference type="Proteomes" id="UP000308038">
    <property type="component" value="Unassembled WGS sequence"/>
</dbReference>
<dbReference type="RefSeq" id="WP_136450346.1">
    <property type="nucleotide sequence ID" value="NZ_SSTI01000001.1"/>
</dbReference>
<protein>
    <submittedName>
        <fullName evidence="1">DUF4336 domain-containing protein</fullName>
    </submittedName>
</protein>
<reference evidence="1 2" key="1">
    <citation type="submission" date="2019-04" db="EMBL/GenBank/DDBJ databases">
        <title>Microbes associate with the intestines of laboratory mice.</title>
        <authorList>
            <person name="Navarre W."/>
            <person name="Wong E."/>
            <person name="Huang K.C."/>
            <person name="Tropini C."/>
            <person name="Ng K."/>
            <person name="Yu B."/>
        </authorList>
    </citation>
    <scope>NUCLEOTIDE SEQUENCE [LARGE SCALE GENOMIC DNA]</scope>
    <source>
        <strain evidence="1 2">NM83_B4-11</strain>
    </source>
</reference>
<name>A0ABY2QM34_9SPHN</name>
<proteinExistence type="predicted"/>
<evidence type="ECO:0000313" key="1">
    <source>
        <dbReference type="EMBL" id="THG41918.1"/>
    </source>
</evidence>
<dbReference type="PANTHER" id="PTHR33835">
    <property type="entry name" value="YALI0C07656P"/>
    <property type="match status" value="1"/>
</dbReference>
<comment type="caution">
    <text evidence="1">The sequence shown here is derived from an EMBL/GenBank/DDBJ whole genome shotgun (WGS) entry which is preliminary data.</text>
</comment>
<organism evidence="1 2">
    <name type="scientific">Sphingomonas olei</name>
    <dbReference type="NCBI Taxonomy" id="1886787"/>
    <lineage>
        <taxon>Bacteria</taxon>
        <taxon>Pseudomonadati</taxon>
        <taxon>Pseudomonadota</taxon>
        <taxon>Alphaproteobacteria</taxon>
        <taxon>Sphingomonadales</taxon>
        <taxon>Sphingomonadaceae</taxon>
        <taxon>Sphingomonas</taxon>
    </lineage>
</organism>
<sequence length="276" mass="29719">MAERRHGRTLLLGVGAAAIGAALYLTRGAPRDRNAIAYPPLDVPKPLGEGLWIVDSGPINAMGMQLPIRMTVLRLADGGLVLHSPTQYTPALARALRDLGPIRHLVAPSMAHWIFLAEWQAAYPDATTWAVPVLRDRAQVRSAKLRIDSDLGQSAPPAWAGDIEQGLVTGSGGFQEAWFFHKPSRTLVLTDLIENLDPQKLGPVTAPLMRAVKATSGTSALHARAALRGHAGEVRAQVDRMIALAPEAVVFAHGDIFRGRGTEQLRQAFAWLKAPA</sequence>
<keyword evidence="2" id="KW-1185">Reference proteome</keyword>
<dbReference type="InterPro" id="IPR036866">
    <property type="entry name" value="RibonucZ/Hydroxyglut_hydro"/>
</dbReference>
<accession>A0ABY2QM34</accession>
<dbReference type="SUPFAM" id="SSF56281">
    <property type="entry name" value="Metallo-hydrolase/oxidoreductase"/>
    <property type="match status" value="1"/>
</dbReference>
<evidence type="ECO:0000313" key="2">
    <source>
        <dbReference type="Proteomes" id="UP000308038"/>
    </source>
</evidence>
<dbReference type="InterPro" id="IPR025638">
    <property type="entry name" value="DUF4336"/>
</dbReference>